<dbReference type="PANTHER" id="PTHR23427:SF2">
    <property type="entry name" value="SURFEIT LOCUS PROTEIN 1"/>
    <property type="match status" value="1"/>
</dbReference>
<dbReference type="EMBL" id="CP060131">
    <property type="protein sequence ID" value="QNG50062.1"/>
    <property type="molecule type" value="Genomic_DNA"/>
</dbReference>
<evidence type="ECO:0000256" key="4">
    <source>
        <dbReference type="ARBA" id="ARBA00022989"/>
    </source>
</evidence>
<dbReference type="CDD" id="cd06662">
    <property type="entry name" value="SURF1"/>
    <property type="match status" value="1"/>
</dbReference>
<dbReference type="GO" id="GO:0005886">
    <property type="term" value="C:plasma membrane"/>
    <property type="evidence" value="ECO:0007669"/>
    <property type="project" value="UniProtKB-SubCell"/>
</dbReference>
<evidence type="ECO:0000256" key="6">
    <source>
        <dbReference type="RuleBase" id="RU363076"/>
    </source>
</evidence>
<comment type="subcellular location">
    <subcellularLocation>
        <location evidence="6">Cell membrane</location>
        <topology evidence="6">Multi-pass membrane protein</topology>
    </subcellularLocation>
    <subcellularLocation>
        <location evidence="1">Membrane</location>
    </subcellularLocation>
</comment>
<keyword evidence="5 6" id="KW-0472">Membrane</keyword>
<dbReference type="PROSITE" id="PS50895">
    <property type="entry name" value="SURF1"/>
    <property type="match status" value="1"/>
</dbReference>
<dbReference type="PANTHER" id="PTHR23427">
    <property type="entry name" value="SURFEIT LOCUS PROTEIN"/>
    <property type="match status" value="1"/>
</dbReference>
<proteinExistence type="inferred from homology"/>
<keyword evidence="4 6" id="KW-1133">Transmembrane helix</keyword>
<comment type="similarity">
    <text evidence="2 6">Belongs to the SURF1 family.</text>
</comment>
<dbReference type="Pfam" id="PF02104">
    <property type="entry name" value="SURF1"/>
    <property type="match status" value="1"/>
</dbReference>
<dbReference type="RefSeq" id="WP_185716824.1">
    <property type="nucleotide sequence ID" value="NZ_BAAAWI010000001.1"/>
</dbReference>
<evidence type="ECO:0000313" key="8">
    <source>
        <dbReference type="Proteomes" id="UP000515728"/>
    </source>
</evidence>
<organism evidence="7 8">
    <name type="scientific">Pseudonocardia petroleophila</name>
    <dbReference type="NCBI Taxonomy" id="37331"/>
    <lineage>
        <taxon>Bacteria</taxon>
        <taxon>Bacillati</taxon>
        <taxon>Actinomycetota</taxon>
        <taxon>Actinomycetes</taxon>
        <taxon>Pseudonocardiales</taxon>
        <taxon>Pseudonocardiaceae</taxon>
        <taxon>Pseudonocardia</taxon>
    </lineage>
</organism>
<dbReference type="InterPro" id="IPR002994">
    <property type="entry name" value="Surf1/Shy1"/>
</dbReference>
<name>A0A7G7MBA1_9PSEU</name>
<dbReference type="Proteomes" id="UP000515728">
    <property type="component" value="Chromosome"/>
</dbReference>
<dbReference type="InterPro" id="IPR045214">
    <property type="entry name" value="Surf1/Surf4"/>
</dbReference>
<evidence type="ECO:0000256" key="1">
    <source>
        <dbReference type="ARBA" id="ARBA00004370"/>
    </source>
</evidence>
<evidence type="ECO:0000256" key="5">
    <source>
        <dbReference type="ARBA" id="ARBA00023136"/>
    </source>
</evidence>
<comment type="caution">
    <text evidence="6">Lacks conserved residue(s) required for the propagation of feature annotation.</text>
</comment>
<evidence type="ECO:0000256" key="2">
    <source>
        <dbReference type="ARBA" id="ARBA00007165"/>
    </source>
</evidence>
<dbReference type="KEGG" id="ppel:H6H00_17465"/>
<sequence>MRFLLRPGWLALIATVLAFVVACYTFLAPWQFGREAQREAQQQAIDTATATAPVPLAELTSDGVTPDVEWRQVEVTGTYLPEAQGLVRLRVVDGRPAVEVLTPFRTSDGRLLTVDRGTVETSSGSVTPDVPAPPAGEVTLTARLRVDQTDPQGRVLDEAGFAQLYVADSRLLATATGLALEPGWLQLAPDQPGVLDPLPVLPTSGGAPFTNLSYALQWITFGVIALLALGYFIRLELLQRRGKPDRTALRRALAGDDADDEAPLPR</sequence>
<keyword evidence="6" id="KW-1003">Cell membrane</keyword>
<gene>
    <name evidence="7" type="ORF">H6H00_17465</name>
</gene>
<dbReference type="PROSITE" id="PS51257">
    <property type="entry name" value="PROKAR_LIPOPROTEIN"/>
    <property type="match status" value="1"/>
</dbReference>
<evidence type="ECO:0000256" key="3">
    <source>
        <dbReference type="ARBA" id="ARBA00022692"/>
    </source>
</evidence>
<evidence type="ECO:0000313" key="7">
    <source>
        <dbReference type="EMBL" id="QNG50062.1"/>
    </source>
</evidence>
<protein>
    <recommendedName>
        <fullName evidence="6">SURF1-like protein</fullName>
    </recommendedName>
</protein>
<dbReference type="AlphaFoldDB" id="A0A7G7MBA1"/>
<keyword evidence="8" id="KW-1185">Reference proteome</keyword>
<reference evidence="7 8" key="1">
    <citation type="submission" date="2020-08" db="EMBL/GenBank/DDBJ databases">
        <authorList>
            <person name="Mo P."/>
        </authorList>
    </citation>
    <scope>NUCLEOTIDE SEQUENCE [LARGE SCALE GENOMIC DNA]</scope>
    <source>
        <strain evidence="7 8">CGMCC 4.1532</strain>
    </source>
</reference>
<keyword evidence="3 6" id="KW-0812">Transmembrane</keyword>
<feature type="transmembrane region" description="Helical" evidence="6">
    <location>
        <begin position="214"/>
        <end position="233"/>
    </location>
</feature>
<accession>A0A7G7MBA1</accession>